<dbReference type="EMBL" id="JARAKH010000030">
    <property type="protein sequence ID" value="KAK8387470.1"/>
    <property type="molecule type" value="Genomic_DNA"/>
</dbReference>
<sequence length="83" mass="9652">MLEVAVEPLLRDLKRIELKSSQQHVHHQTARAPPDNKCTIRQHVHHQAARAPPGSKRRIQVTGVRRGWHWHGMLLLRRGGRRP</sequence>
<organism evidence="1 2">
    <name type="scientific">Scylla paramamosain</name>
    <name type="common">Mud crab</name>
    <dbReference type="NCBI Taxonomy" id="85552"/>
    <lineage>
        <taxon>Eukaryota</taxon>
        <taxon>Metazoa</taxon>
        <taxon>Ecdysozoa</taxon>
        <taxon>Arthropoda</taxon>
        <taxon>Crustacea</taxon>
        <taxon>Multicrustacea</taxon>
        <taxon>Malacostraca</taxon>
        <taxon>Eumalacostraca</taxon>
        <taxon>Eucarida</taxon>
        <taxon>Decapoda</taxon>
        <taxon>Pleocyemata</taxon>
        <taxon>Brachyura</taxon>
        <taxon>Eubrachyura</taxon>
        <taxon>Portunoidea</taxon>
        <taxon>Portunidae</taxon>
        <taxon>Portuninae</taxon>
        <taxon>Scylla</taxon>
    </lineage>
</organism>
<reference evidence="1 2" key="1">
    <citation type="submission" date="2023-03" db="EMBL/GenBank/DDBJ databases">
        <title>High-quality genome of Scylla paramamosain provides insights in environmental adaptation.</title>
        <authorList>
            <person name="Zhang L."/>
        </authorList>
    </citation>
    <scope>NUCLEOTIDE SEQUENCE [LARGE SCALE GENOMIC DNA]</scope>
    <source>
        <strain evidence="1">LZ_2023a</strain>
        <tissue evidence="1">Muscle</tissue>
    </source>
</reference>
<comment type="caution">
    <text evidence="1">The sequence shown here is derived from an EMBL/GenBank/DDBJ whole genome shotgun (WGS) entry which is preliminary data.</text>
</comment>
<dbReference type="Proteomes" id="UP001487740">
    <property type="component" value="Unassembled WGS sequence"/>
</dbReference>
<proteinExistence type="predicted"/>
<accession>A0AAW0TJ24</accession>
<evidence type="ECO:0000313" key="1">
    <source>
        <dbReference type="EMBL" id="KAK8387470.1"/>
    </source>
</evidence>
<gene>
    <name evidence="1" type="ORF">O3P69_018195</name>
</gene>
<name>A0AAW0TJ24_SCYPA</name>
<protein>
    <submittedName>
        <fullName evidence="1">Uncharacterized protein</fullName>
    </submittedName>
</protein>
<evidence type="ECO:0000313" key="2">
    <source>
        <dbReference type="Proteomes" id="UP001487740"/>
    </source>
</evidence>
<keyword evidence="2" id="KW-1185">Reference proteome</keyword>
<dbReference type="AlphaFoldDB" id="A0AAW0TJ24"/>